<evidence type="ECO:0000313" key="6">
    <source>
        <dbReference type="WBParaSite" id="Hba_21655"/>
    </source>
</evidence>
<sequence>MFPYDVEYKESSSVIERLAELQSIATRISDQRKAIVALDERRQKLREAERSLQKAKKQGPNTWVCMGATTFIEFPTSLAIDFLLTDRKIVDQTITEAKNDLKTSVDELLKMEGSKDLSARGFDLKAINISD</sequence>
<dbReference type="WBParaSite" id="Hba_21655">
    <property type="protein sequence ID" value="Hba_21655"/>
    <property type="gene ID" value="Hba_21655"/>
</dbReference>
<evidence type="ECO:0000256" key="2">
    <source>
        <dbReference type="ARBA" id="ARBA00022490"/>
    </source>
</evidence>
<dbReference type="SUPFAM" id="SSF46579">
    <property type="entry name" value="Prefoldin"/>
    <property type="match status" value="1"/>
</dbReference>
<accession>A0A1I7XV11</accession>
<keyword evidence="5" id="KW-1185">Reference proteome</keyword>
<feature type="coiled-coil region" evidence="4">
    <location>
        <begin position="28"/>
        <end position="58"/>
    </location>
</feature>
<dbReference type="AlphaFoldDB" id="A0A1I7XV11"/>
<evidence type="ECO:0000256" key="4">
    <source>
        <dbReference type="SAM" id="Coils"/>
    </source>
</evidence>
<evidence type="ECO:0000256" key="3">
    <source>
        <dbReference type="ARBA" id="ARBA00023186"/>
    </source>
</evidence>
<dbReference type="Proteomes" id="UP000095283">
    <property type="component" value="Unplaced"/>
</dbReference>
<name>A0A1I7XV11_HETBA</name>
<keyword evidence="2" id="KW-0963">Cytoplasm</keyword>
<keyword evidence="3" id="KW-0143">Chaperone</keyword>
<reference evidence="6" key="1">
    <citation type="submission" date="2016-11" db="UniProtKB">
        <authorList>
            <consortium name="WormBaseParasite"/>
        </authorList>
    </citation>
    <scope>IDENTIFICATION</scope>
</reference>
<dbReference type="PANTHER" id="PTHR21162">
    <property type="entry name" value="P53 AND DNA DAMAGE-REGULATED PROTEIN"/>
    <property type="match status" value="1"/>
</dbReference>
<proteinExistence type="predicted"/>
<dbReference type="InterPro" id="IPR030482">
    <property type="entry name" value="PDRG1"/>
</dbReference>
<evidence type="ECO:0000313" key="5">
    <source>
        <dbReference type="Proteomes" id="UP000095283"/>
    </source>
</evidence>
<dbReference type="CDD" id="cd22860">
    <property type="entry name" value="PDRG1"/>
    <property type="match status" value="1"/>
</dbReference>
<dbReference type="GO" id="GO:0005737">
    <property type="term" value="C:cytoplasm"/>
    <property type="evidence" value="ECO:0007669"/>
    <property type="project" value="UniProtKB-SubCell"/>
</dbReference>
<protein>
    <submittedName>
        <fullName evidence="6">P53 and DNA damage-regulated protein 1</fullName>
    </submittedName>
</protein>
<keyword evidence="4" id="KW-0175">Coiled coil</keyword>
<comment type="subcellular location">
    <subcellularLocation>
        <location evidence="1">Cytoplasm</location>
    </subcellularLocation>
</comment>
<evidence type="ECO:0000256" key="1">
    <source>
        <dbReference type="ARBA" id="ARBA00004496"/>
    </source>
</evidence>
<organism evidence="5 6">
    <name type="scientific">Heterorhabditis bacteriophora</name>
    <name type="common">Entomopathogenic nematode worm</name>
    <dbReference type="NCBI Taxonomy" id="37862"/>
    <lineage>
        <taxon>Eukaryota</taxon>
        <taxon>Metazoa</taxon>
        <taxon>Ecdysozoa</taxon>
        <taxon>Nematoda</taxon>
        <taxon>Chromadorea</taxon>
        <taxon>Rhabditida</taxon>
        <taxon>Rhabditina</taxon>
        <taxon>Rhabditomorpha</taxon>
        <taxon>Strongyloidea</taxon>
        <taxon>Heterorhabditidae</taxon>
        <taxon>Heterorhabditis</taxon>
    </lineage>
</organism>
<dbReference type="PANTHER" id="PTHR21162:SF0">
    <property type="entry name" value="P53 AND DNA DAMAGE-REGULATED PROTEIN 1"/>
    <property type="match status" value="1"/>
</dbReference>